<proteinExistence type="predicted"/>
<sequence>MLIIVIQLASETGVDKRTKQNNREATAIGWLSFRVLEAKVLLKFEEGSCLASSEAASNRLSICCPPPHFRGRRIDGMHFREKGKGEKNSITFLVIYQR</sequence>
<evidence type="ECO:0000313" key="1">
    <source>
        <dbReference type="EMBL" id="GIY46299.1"/>
    </source>
</evidence>
<organism evidence="1 2">
    <name type="scientific">Caerostris extrusa</name>
    <name type="common">Bark spider</name>
    <name type="synonym">Caerostris bankana</name>
    <dbReference type="NCBI Taxonomy" id="172846"/>
    <lineage>
        <taxon>Eukaryota</taxon>
        <taxon>Metazoa</taxon>
        <taxon>Ecdysozoa</taxon>
        <taxon>Arthropoda</taxon>
        <taxon>Chelicerata</taxon>
        <taxon>Arachnida</taxon>
        <taxon>Araneae</taxon>
        <taxon>Araneomorphae</taxon>
        <taxon>Entelegynae</taxon>
        <taxon>Araneoidea</taxon>
        <taxon>Araneidae</taxon>
        <taxon>Caerostris</taxon>
    </lineage>
</organism>
<accession>A0AAV4TMB1</accession>
<dbReference type="Proteomes" id="UP001054945">
    <property type="component" value="Unassembled WGS sequence"/>
</dbReference>
<dbReference type="AlphaFoldDB" id="A0AAV4TMB1"/>
<reference evidence="1 2" key="1">
    <citation type="submission" date="2021-06" db="EMBL/GenBank/DDBJ databases">
        <title>Caerostris extrusa draft genome.</title>
        <authorList>
            <person name="Kono N."/>
            <person name="Arakawa K."/>
        </authorList>
    </citation>
    <scope>NUCLEOTIDE SEQUENCE [LARGE SCALE GENOMIC DNA]</scope>
</reference>
<comment type="caution">
    <text evidence="1">The sequence shown here is derived from an EMBL/GenBank/DDBJ whole genome shotgun (WGS) entry which is preliminary data.</text>
</comment>
<keyword evidence="2" id="KW-1185">Reference proteome</keyword>
<name>A0AAV4TMB1_CAEEX</name>
<gene>
    <name evidence="1" type="ORF">CEXT_506871</name>
</gene>
<dbReference type="EMBL" id="BPLR01011395">
    <property type="protein sequence ID" value="GIY46299.1"/>
    <property type="molecule type" value="Genomic_DNA"/>
</dbReference>
<evidence type="ECO:0000313" key="2">
    <source>
        <dbReference type="Proteomes" id="UP001054945"/>
    </source>
</evidence>
<protein>
    <submittedName>
        <fullName evidence="1">Uncharacterized protein</fullName>
    </submittedName>
</protein>